<proteinExistence type="predicted"/>
<evidence type="ECO:0000313" key="2">
    <source>
        <dbReference type="Proteomes" id="UP001056778"/>
    </source>
</evidence>
<organism evidence="1 2">
    <name type="scientific">Holotrichia oblita</name>
    <name type="common">Chafer beetle</name>
    <dbReference type="NCBI Taxonomy" id="644536"/>
    <lineage>
        <taxon>Eukaryota</taxon>
        <taxon>Metazoa</taxon>
        <taxon>Ecdysozoa</taxon>
        <taxon>Arthropoda</taxon>
        <taxon>Hexapoda</taxon>
        <taxon>Insecta</taxon>
        <taxon>Pterygota</taxon>
        <taxon>Neoptera</taxon>
        <taxon>Endopterygota</taxon>
        <taxon>Coleoptera</taxon>
        <taxon>Polyphaga</taxon>
        <taxon>Scarabaeiformia</taxon>
        <taxon>Scarabaeidae</taxon>
        <taxon>Melolonthinae</taxon>
        <taxon>Holotrichia</taxon>
    </lineage>
</organism>
<sequence length="344" mass="38349">MGNANAPKRTPQHAPTVMGNVSRTTRVALDFLEVQPNLLQYDQPQSTYLELGRPHINTHPGGISKKTVKESTTFREDVKASPVVTLPYAPFITKGSSKIFKELDLRIVYSSGTSLRSLIGNPKDKIQPLEKSGIYEINCKDCNQKYIGQTRRAVSTRFKEHMANLRFNRIEKSSVAQHIFETDHNIDHTNVKLIRQINNSSSSRPSAASQEDLEAAASTSAEPQIIPTSDEDTEAVANANRQFQITAAREKAHLNLAKQAQRMKLASDSIHARVEIGENIIIPIPDVDRAKADLRNIIGVVLQMDEQGLHKIGTKYGILDKLYCRYVLFNDANVANYAVDSLIF</sequence>
<keyword evidence="2" id="KW-1185">Reference proteome</keyword>
<dbReference type="Proteomes" id="UP001056778">
    <property type="component" value="Chromosome 2"/>
</dbReference>
<protein>
    <submittedName>
        <fullName evidence="1">Giy-yig endonuclease superfamily</fullName>
    </submittedName>
</protein>
<reference evidence="1" key="1">
    <citation type="submission" date="2022-04" db="EMBL/GenBank/DDBJ databases">
        <title>Chromosome-scale genome assembly of Holotrichia oblita Faldermann.</title>
        <authorList>
            <person name="Rongchong L."/>
        </authorList>
    </citation>
    <scope>NUCLEOTIDE SEQUENCE</scope>
    <source>
        <strain evidence="1">81SQS9</strain>
    </source>
</reference>
<keyword evidence="1" id="KW-0255">Endonuclease</keyword>
<evidence type="ECO:0000313" key="1">
    <source>
        <dbReference type="EMBL" id="KAI4469133.1"/>
    </source>
</evidence>
<keyword evidence="1" id="KW-0378">Hydrolase</keyword>
<accession>A0ACB9TQC7</accession>
<comment type="caution">
    <text evidence="1">The sequence shown here is derived from an EMBL/GenBank/DDBJ whole genome shotgun (WGS) entry which is preliminary data.</text>
</comment>
<gene>
    <name evidence="1" type="ORF">MML48_2g00000695</name>
</gene>
<name>A0ACB9TQC7_HOLOL</name>
<dbReference type="EMBL" id="CM043016">
    <property type="protein sequence ID" value="KAI4469133.1"/>
    <property type="molecule type" value="Genomic_DNA"/>
</dbReference>
<keyword evidence="1" id="KW-0540">Nuclease</keyword>